<dbReference type="GO" id="GO:0016301">
    <property type="term" value="F:kinase activity"/>
    <property type="evidence" value="ECO:0007669"/>
    <property type="project" value="UniProtKB-KW"/>
</dbReference>
<dbReference type="AlphaFoldDB" id="A0A1C4H3C3"/>
<evidence type="ECO:0000313" key="1">
    <source>
        <dbReference type="EMBL" id="SCC79416.1"/>
    </source>
</evidence>
<keyword evidence="1" id="KW-0808">Transferase</keyword>
<dbReference type="SUPFAM" id="SSF55083">
    <property type="entry name" value="6-hydroxymethyl-7,8-dihydropterin pyrophosphokinase, HPPK"/>
    <property type="match status" value="1"/>
</dbReference>
<gene>
    <name evidence="1" type="ORF">GA0061077_0717</name>
</gene>
<reference evidence="2" key="1">
    <citation type="submission" date="2016-08" db="EMBL/GenBank/DDBJ databases">
        <authorList>
            <person name="Varghese N."/>
            <person name="Submissions Spin"/>
        </authorList>
    </citation>
    <scope>NUCLEOTIDE SEQUENCE [LARGE SCALE GENOMIC DNA]</scope>
    <source>
        <strain evidence="2">R-52791</strain>
    </source>
</reference>
<accession>A0A1C4H3C3</accession>
<dbReference type="STRING" id="1505727.GA0061077_0717"/>
<dbReference type="RefSeq" id="WP_143249595.1">
    <property type="nucleotide sequence ID" value="NZ_FMBL01000001.1"/>
</dbReference>
<organism evidence="1 2">
    <name type="scientific">Bifidobacterium commune</name>
    <dbReference type="NCBI Taxonomy" id="1505727"/>
    <lineage>
        <taxon>Bacteria</taxon>
        <taxon>Bacillati</taxon>
        <taxon>Actinomycetota</taxon>
        <taxon>Actinomycetes</taxon>
        <taxon>Bifidobacteriales</taxon>
        <taxon>Bifidobacteriaceae</taxon>
        <taxon>Bifidobacterium</taxon>
    </lineage>
</organism>
<sequence>MADSLINDSKESRGVTADGTPLGVHARISLSFDPTVSEDVTAGTAVWRRMLEAVGEGRASVDVTVHLVDESDDGLPFFGRREDSGDSAPQAIEQLTFAEVPVSFDDGAEYGGDAVTGGGMYVAPTKASLAGATIADQMRKNESDKRKVQQQDTMEDVYAVPRRAIIAMRSKTTDAEKRFRSAIVSIDAVPGNQVEGISPLYRVMGIDSSDASAAVIQVITKLKPQAIITLLDSLSASHEGAVALRLVDIEGESIGAVADIAQASESGAQDVSEAVANTIELPLTDAKAQAEILAPWLDMDPEARLDGDPVSYLLAMAPDAARVGKVDDRWILGETQ</sequence>
<dbReference type="OrthoDB" id="9808041at2"/>
<protein>
    <submittedName>
        <fullName evidence="1">7,8-dihydro-6-hydroxymethylpterin-pyrophosphokinase</fullName>
    </submittedName>
</protein>
<name>A0A1C4H3C3_9BIFI</name>
<evidence type="ECO:0000313" key="2">
    <source>
        <dbReference type="Proteomes" id="UP000242610"/>
    </source>
</evidence>
<dbReference type="InterPro" id="IPR035907">
    <property type="entry name" value="Hppk_sf"/>
</dbReference>
<dbReference type="EMBL" id="FMBL01000001">
    <property type="protein sequence ID" value="SCC79416.1"/>
    <property type="molecule type" value="Genomic_DNA"/>
</dbReference>
<keyword evidence="1" id="KW-0418">Kinase</keyword>
<keyword evidence="2" id="KW-1185">Reference proteome</keyword>
<proteinExistence type="predicted"/>
<dbReference type="Proteomes" id="UP000242610">
    <property type="component" value="Unassembled WGS sequence"/>
</dbReference>